<proteinExistence type="predicted"/>
<dbReference type="Proteomes" id="UP000184255">
    <property type="component" value="Unassembled WGS sequence"/>
</dbReference>
<evidence type="ECO:0000256" key="1">
    <source>
        <dbReference type="SAM" id="MobiDB-lite"/>
    </source>
</evidence>
<dbReference type="VEuPathDB" id="FungiDB:FMAN_00226"/>
<comment type="caution">
    <text evidence="2">The sequence shown here is derived from an EMBL/GenBank/DDBJ whole genome shotgun (WGS) entry which is preliminary data.</text>
</comment>
<dbReference type="GeneID" id="65079499"/>
<sequence>MPPSISVKRRPIHLSHHPQGLKLAQKPWCSQDAPHGTQVVSLLPPRTQLRTIKEMYRQGALDAIGAAENALSHPYDIFNLNILVAEEDLDSAANLIDSVIRAANSGGSGSVRGTPRFDDTPIPIDLTVFLTARKRRATQLVDLESDEDLAQFEEPADRTRDGIPTTPRPLPAMGGTKGLTTGLDMIIGEQSPELAPSSIDSVLRAAHAGRSGSASSTSKKFNDKPIPIDLDSSKQSVGVSARFGSCPHGRH</sequence>
<evidence type="ECO:0000313" key="2">
    <source>
        <dbReference type="EMBL" id="CVL02739.1"/>
    </source>
</evidence>
<dbReference type="RefSeq" id="XP_041687770.1">
    <property type="nucleotide sequence ID" value="XM_041822051.1"/>
</dbReference>
<name>A0A1L7TXI1_FUSMA</name>
<organism evidence="2 3">
    <name type="scientific">Fusarium mangiferae</name>
    <name type="common">Mango malformation disease fungus</name>
    <dbReference type="NCBI Taxonomy" id="192010"/>
    <lineage>
        <taxon>Eukaryota</taxon>
        <taxon>Fungi</taxon>
        <taxon>Dikarya</taxon>
        <taxon>Ascomycota</taxon>
        <taxon>Pezizomycotina</taxon>
        <taxon>Sordariomycetes</taxon>
        <taxon>Hypocreomycetidae</taxon>
        <taxon>Hypocreales</taxon>
        <taxon>Nectriaceae</taxon>
        <taxon>Fusarium</taxon>
        <taxon>Fusarium fujikuroi species complex</taxon>
    </lineage>
</organism>
<feature type="region of interest" description="Disordered" evidence="1">
    <location>
        <begin position="209"/>
        <end position="251"/>
    </location>
</feature>
<keyword evidence="3" id="KW-1185">Reference proteome</keyword>
<accession>A0A1L7TXI1</accession>
<dbReference type="AlphaFoldDB" id="A0A1L7TXI1"/>
<protein>
    <submittedName>
        <fullName evidence="2">Uncharacterized protein</fullName>
    </submittedName>
</protein>
<dbReference type="EMBL" id="FCQH01000013">
    <property type="protein sequence ID" value="CVL02739.1"/>
    <property type="molecule type" value="Genomic_DNA"/>
</dbReference>
<feature type="region of interest" description="Disordered" evidence="1">
    <location>
        <begin position="151"/>
        <end position="176"/>
    </location>
</feature>
<gene>
    <name evidence="2" type="ORF">FMAN_00226</name>
</gene>
<evidence type="ECO:0000313" key="3">
    <source>
        <dbReference type="Proteomes" id="UP000184255"/>
    </source>
</evidence>
<reference evidence="3" key="1">
    <citation type="journal article" date="2016" name="Genome Biol. Evol.">
        <title>Comparative 'omics' of the Fusarium fujikuroi species complex highlights differences in genetic potential and metabolite synthesis.</title>
        <authorList>
            <person name="Niehaus E.-M."/>
            <person name="Muensterkoetter M."/>
            <person name="Proctor R.H."/>
            <person name="Brown D.W."/>
            <person name="Sharon A."/>
            <person name="Idan Y."/>
            <person name="Oren-Young L."/>
            <person name="Sieber C.M."/>
            <person name="Novak O."/>
            <person name="Pencik A."/>
            <person name="Tarkowska D."/>
            <person name="Hromadova K."/>
            <person name="Freeman S."/>
            <person name="Maymon M."/>
            <person name="Elazar M."/>
            <person name="Youssef S.A."/>
            <person name="El-Shabrawy E.S.M."/>
            <person name="Shalaby A.B.A."/>
            <person name="Houterman P."/>
            <person name="Brock N.L."/>
            <person name="Burkhardt I."/>
            <person name="Tsavkelova E.A."/>
            <person name="Dickschat J.S."/>
            <person name="Galuszka P."/>
            <person name="Gueldener U."/>
            <person name="Tudzynski B."/>
        </authorList>
    </citation>
    <scope>NUCLEOTIDE SEQUENCE [LARGE SCALE GENOMIC DNA]</scope>
    <source>
        <strain evidence="3">MRC7560</strain>
    </source>
</reference>